<keyword evidence="1" id="KW-1133">Transmembrane helix</keyword>
<dbReference type="EMBL" id="VFSV01000020">
    <property type="protein sequence ID" value="TRD18358.1"/>
    <property type="molecule type" value="Genomic_DNA"/>
</dbReference>
<dbReference type="AlphaFoldDB" id="A0A547PW62"/>
<dbReference type="Proteomes" id="UP000318590">
    <property type="component" value="Unassembled WGS sequence"/>
</dbReference>
<name>A0A547PW62_9RHOB</name>
<proteinExistence type="predicted"/>
<comment type="caution">
    <text evidence="2">The sequence shown here is derived from an EMBL/GenBank/DDBJ whole genome shotgun (WGS) entry which is preliminary data.</text>
</comment>
<sequence>MQNIKVLHFNHAELDDILEAGERLLWSGVPGYGRKFLEAVGNERKFHIAALAGIVVMWSTLFFIDTEAQFDRTEAIWIYGAATLMFLGVSAFLASERHYVLYNLVYLVTDRRAIIFRRGRNWRLGVRLYVVSCPHSKTYPYSLIESRPYPSLQIGTLLSVDQVQPFGSGLSHPGHSFLRDRITSIVTFDYLPDAEAVLEMIQSNAHSE</sequence>
<keyword evidence="1" id="KW-0812">Transmembrane</keyword>
<accession>A0A547PW62</accession>
<evidence type="ECO:0000256" key="1">
    <source>
        <dbReference type="SAM" id="Phobius"/>
    </source>
</evidence>
<protein>
    <submittedName>
        <fullName evidence="2">Uncharacterized protein</fullName>
    </submittedName>
</protein>
<dbReference type="OrthoDB" id="7740039at2"/>
<evidence type="ECO:0000313" key="3">
    <source>
        <dbReference type="Proteomes" id="UP000318590"/>
    </source>
</evidence>
<evidence type="ECO:0000313" key="2">
    <source>
        <dbReference type="EMBL" id="TRD18358.1"/>
    </source>
</evidence>
<feature type="transmembrane region" description="Helical" evidence="1">
    <location>
        <begin position="76"/>
        <end position="94"/>
    </location>
</feature>
<gene>
    <name evidence="2" type="ORF">FEV53_11930</name>
</gene>
<feature type="transmembrane region" description="Helical" evidence="1">
    <location>
        <begin position="46"/>
        <end position="64"/>
    </location>
</feature>
<keyword evidence="1" id="KW-0472">Membrane</keyword>
<keyword evidence="3" id="KW-1185">Reference proteome</keyword>
<reference evidence="2 3" key="1">
    <citation type="submission" date="2019-06" db="EMBL/GenBank/DDBJ databases">
        <title>Paenimaribius caenipelagi gen. nov., sp. nov., isolated from a tidal flat.</title>
        <authorList>
            <person name="Yoon J.-H."/>
        </authorList>
    </citation>
    <scope>NUCLEOTIDE SEQUENCE [LARGE SCALE GENOMIC DNA]</scope>
    <source>
        <strain evidence="2 3">JBTF-M29</strain>
    </source>
</reference>
<organism evidence="2 3">
    <name type="scientific">Palleronia caenipelagi</name>
    <dbReference type="NCBI Taxonomy" id="2489174"/>
    <lineage>
        <taxon>Bacteria</taxon>
        <taxon>Pseudomonadati</taxon>
        <taxon>Pseudomonadota</taxon>
        <taxon>Alphaproteobacteria</taxon>
        <taxon>Rhodobacterales</taxon>
        <taxon>Roseobacteraceae</taxon>
        <taxon>Palleronia</taxon>
    </lineage>
</organism>
<dbReference type="RefSeq" id="WP_142835030.1">
    <property type="nucleotide sequence ID" value="NZ_VFSV01000020.1"/>
</dbReference>